<feature type="transmembrane region" description="Helical" evidence="1">
    <location>
        <begin position="75"/>
        <end position="95"/>
    </location>
</feature>
<keyword evidence="1" id="KW-1133">Transmembrane helix</keyword>
<reference evidence="2 3" key="1">
    <citation type="submission" date="2015-03" db="EMBL/GenBank/DDBJ databases">
        <authorList>
            <consortium name="Pathogen Informatics"/>
            <person name="Murphy D."/>
        </authorList>
    </citation>
    <scope>NUCLEOTIDE SEQUENCE [LARGE SCALE GENOMIC DNA]</scope>
    <source>
        <strain evidence="2 3">IP27818</strain>
    </source>
</reference>
<protein>
    <submittedName>
        <fullName evidence="2">Membrane protein</fullName>
    </submittedName>
</protein>
<name>A0A9P1VAD3_YEREN</name>
<dbReference type="AlphaFoldDB" id="A0A9P1VAD3"/>
<sequence length="116" mass="13042">MTDSEMEKELLANGFTEKEVNRLKKVLTHEHVNDAGGETLESLILDLKKGFIPSCIIIGTIPLLYPLIVTEPVRIGVIAFSVVAIFSLFSVNLINPMKLSYKSYMFLKKRNRSKGE</sequence>
<evidence type="ECO:0000256" key="1">
    <source>
        <dbReference type="SAM" id="Phobius"/>
    </source>
</evidence>
<gene>
    <name evidence="2" type="ORF">ERS137939_03856</name>
</gene>
<comment type="caution">
    <text evidence="2">The sequence shown here is derived from an EMBL/GenBank/DDBJ whole genome shotgun (WGS) entry which is preliminary data.</text>
</comment>
<accession>A0A9P1VAD3</accession>
<dbReference type="Proteomes" id="UP000041356">
    <property type="component" value="Unassembled WGS sequence"/>
</dbReference>
<evidence type="ECO:0000313" key="2">
    <source>
        <dbReference type="EMBL" id="CNG35743.1"/>
    </source>
</evidence>
<dbReference type="EMBL" id="CPZF01000012">
    <property type="protein sequence ID" value="CNG35743.1"/>
    <property type="molecule type" value="Genomic_DNA"/>
</dbReference>
<feature type="transmembrane region" description="Helical" evidence="1">
    <location>
        <begin position="50"/>
        <end position="69"/>
    </location>
</feature>
<organism evidence="2 3">
    <name type="scientific">Yersinia enterocolitica</name>
    <dbReference type="NCBI Taxonomy" id="630"/>
    <lineage>
        <taxon>Bacteria</taxon>
        <taxon>Pseudomonadati</taxon>
        <taxon>Pseudomonadota</taxon>
        <taxon>Gammaproteobacteria</taxon>
        <taxon>Enterobacterales</taxon>
        <taxon>Yersiniaceae</taxon>
        <taxon>Yersinia</taxon>
    </lineage>
</organism>
<keyword evidence="1" id="KW-0812">Transmembrane</keyword>
<evidence type="ECO:0000313" key="3">
    <source>
        <dbReference type="Proteomes" id="UP000041356"/>
    </source>
</evidence>
<keyword evidence="1" id="KW-0472">Membrane</keyword>
<proteinExistence type="predicted"/>